<dbReference type="NCBIfam" id="TIGR01662">
    <property type="entry name" value="HAD-SF-IIIA"/>
    <property type="match status" value="1"/>
</dbReference>
<dbReference type="GO" id="GO:0008962">
    <property type="term" value="F:phosphatidylglycerophosphatase activity"/>
    <property type="evidence" value="ECO:0007669"/>
    <property type="project" value="InterPro"/>
</dbReference>
<dbReference type="GO" id="GO:0005737">
    <property type="term" value="C:cytoplasm"/>
    <property type="evidence" value="ECO:0007669"/>
    <property type="project" value="TreeGrafter"/>
</dbReference>
<evidence type="ECO:0000313" key="1">
    <source>
        <dbReference type="EMBL" id="VFU11259.1"/>
    </source>
</evidence>
<dbReference type="PANTHER" id="PTHR19288">
    <property type="entry name" value="4-NITROPHENYLPHOSPHATASE-RELATED"/>
    <property type="match status" value="1"/>
</dbReference>
<dbReference type="PANTHER" id="PTHR19288:SF25">
    <property type="entry name" value="PHOSPHATIDYLGLYCEROPHOSPHATASE GEP4, MITOCHONDRIAL"/>
    <property type="match status" value="1"/>
</dbReference>
<dbReference type="InterPro" id="IPR006549">
    <property type="entry name" value="HAD-SF_hydro_IIIA"/>
</dbReference>
<organism evidence="1">
    <name type="scientific">anaerobic digester metagenome</name>
    <dbReference type="NCBI Taxonomy" id="1263854"/>
    <lineage>
        <taxon>unclassified sequences</taxon>
        <taxon>metagenomes</taxon>
        <taxon>ecological metagenomes</taxon>
    </lineage>
</organism>
<gene>
    <name evidence="1" type="ORF">SCFA_1070003</name>
</gene>
<dbReference type="InterPro" id="IPR023214">
    <property type="entry name" value="HAD_sf"/>
</dbReference>
<dbReference type="InterPro" id="IPR036412">
    <property type="entry name" value="HAD-like_sf"/>
</dbReference>
<dbReference type="Pfam" id="PF13242">
    <property type="entry name" value="Hydrolase_like"/>
    <property type="match status" value="1"/>
</dbReference>
<protein>
    <submittedName>
        <fullName evidence="1">Mitochondrial PGP phosphatase</fullName>
    </submittedName>
</protein>
<dbReference type="Pfam" id="PF09419">
    <property type="entry name" value="PGP_phosphatase"/>
    <property type="match status" value="1"/>
</dbReference>
<name>A0A485LTY9_9ZZZZ</name>
<dbReference type="Gene3D" id="3.40.50.1000">
    <property type="entry name" value="HAD superfamily/HAD-like"/>
    <property type="match status" value="1"/>
</dbReference>
<dbReference type="AlphaFoldDB" id="A0A485LTY9"/>
<dbReference type="SUPFAM" id="SSF56784">
    <property type="entry name" value="HAD-like"/>
    <property type="match status" value="1"/>
</dbReference>
<dbReference type="InterPro" id="IPR027706">
    <property type="entry name" value="PGP_Pase"/>
</dbReference>
<dbReference type="InterPro" id="IPR010021">
    <property type="entry name" value="PGPP1/Gep4"/>
</dbReference>
<accession>A0A485LTY9</accession>
<reference evidence="1" key="1">
    <citation type="submission" date="2019-03" db="EMBL/GenBank/DDBJ databases">
        <authorList>
            <person name="Hao L."/>
        </authorList>
    </citation>
    <scope>NUCLEOTIDE SEQUENCE</scope>
</reference>
<dbReference type="NCBIfam" id="TIGR01668">
    <property type="entry name" value="YqeG_hyp_ppase"/>
    <property type="match status" value="1"/>
</dbReference>
<proteinExistence type="predicted"/>
<dbReference type="CDD" id="cd16416">
    <property type="entry name" value="HAD_BsYqeG-like"/>
    <property type="match status" value="1"/>
</dbReference>
<sequence>MFRILYPKMYVSSVSEIQPVLLKELGIKAVLLDLDNTIVRRDAFHFTPAVSNWLSELRSLGLELCIVSNNSRGRVGSIAGLMDLPAVPRAVKPFVSSFRRALKLTGTLPGETALVGDQIFTDILGGNLTGLYTILVVPMKGKEFWGTRLFNRPLEKIVLARLKKCPEVFHGKWD</sequence>
<dbReference type="EMBL" id="CAADRN010000010">
    <property type="protein sequence ID" value="VFU11259.1"/>
    <property type="molecule type" value="Genomic_DNA"/>
</dbReference>